<sequence>MINDHVERLRLLLHFGNARTQRAKQTLFEISSSLCFIFSRNRQPLSYVAMHVFMKPNSFGPFSPRPAQLPPSNLYCVSCMNRKKISSQPQFGIYTRISDGSVVSDGRPLLCPSESSPSALDLESIYARTTGEAAAAAAAASCRESSKGSMTFSATIVTKFSLIDLLFWNSFLHLCNLPRMSTSDREPVAVMGISQIPVDLFIKKKNKYKSFSPSPSASYLQFTDAFGNLVYMLNDAFSSTCRKRVLVDASGNPLLSVFRSNNGTWEGFKGDSSRDEDLLLKVERTLNTFGKIELNVFFTGPNGEESTFKMKGCLFWRSCTVYRENSIVAQTSLMYKLGLGKFFVRRSKFRVTVFPGFADHAFIAALILIFLDGRK</sequence>
<dbReference type="InterPro" id="IPR007612">
    <property type="entry name" value="LOR"/>
</dbReference>
<dbReference type="Pfam" id="PF04525">
    <property type="entry name" value="LOR"/>
    <property type="match status" value="1"/>
</dbReference>
<protein>
    <recommendedName>
        <fullName evidence="5">Protein LURP-one-related 7</fullName>
    </recommendedName>
</protein>
<dbReference type="SUPFAM" id="SSF54518">
    <property type="entry name" value="Tubby C-terminal domain-like"/>
    <property type="match status" value="1"/>
</dbReference>
<dbReference type="PANTHER" id="PTHR31087:SF85">
    <property type="entry name" value="PROTEIN LURP-ONE-RELATED 7"/>
    <property type="match status" value="1"/>
</dbReference>
<proteinExistence type="inferred from homology"/>
<dbReference type="EMBL" id="BSYO01000011">
    <property type="protein sequence ID" value="GMH12354.1"/>
    <property type="molecule type" value="Genomic_DNA"/>
</dbReference>
<dbReference type="PANTHER" id="PTHR31087">
    <property type="match status" value="1"/>
</dbReference>
<keyword evidence="2" id="KW-0472">Membrane</keyword>
<comment type="caution">
    <text evidence="3">The sequence shown here is derived from an EMBL/GenBank/DDBJ whole genome shotgun (WGS) entry which is preliminary data.</text>
</comment>
<evidence type="ECO:0000313" key="4">
    <source>
        <dbReference type="Proteomes" id="UP001279734"/>
    </source>
</evidence>
<keyword evidence="2" id="KW-1133">Transmembrane helix</keyword>
<keyword evidence="2" id="KW-0812">Transmembrane</keyword>
<evidence type="ECO:0000256" key="2">
    <source>
        <dbReference type="SAM" id="Phobius"/>
    </source>
</evidence>
<dbReference type="Gene3D" id="2.40.160.200">
    <property type="entry name" value="LURP1-related"/>
    <property type="match status" value="1"/>
</dbReference>
<organism evidence="3 4">
    <name type="scientific">Nepenthes gracilis</name>
    <name type="common">Slender pitcher plant</name>
    <dbReference type="NCBI Taxonomy" id="150966"/>
    <lineage>
        <taxon>Eukaryota</taxon>
        <taxon>Viridiplantae</taxon>
        <taxon>Streptophyta</taxon>
        <taxon>Embryophyta</taxon>
        <taxon>Tracheophyta</taxon>
        <taxon>Spermatophyta</taxon>
        <taxon>Magnoliopsida</taxon>
        <taxon>eudicotyledons</taxon>
        <taxon>Gunneridae</taxon>
        <taxon>Pentapetalae</taxon>
        <taxon>Caryophyllales</taxon>
        <taxon>Nepenthaceae</taxon>
        <taxon>Nepenthes</taxon>
    </lineage>
</organism>
<dbReference type="InterPro" id="IPR038595">
    <property type="entry name" value="LOR_sf"/>
</dbReference>
<accession>A0AAD3SKH4</accession>
<keyword evidence="4" id="KW-1185">Reference proteome</keyword>
<dbReference type="InterPro" id="IPR025659">
    <property type="entry name" value="Tubby-like_C"/>
</dbReference>
<comment type="similarity">
    <text evidence="1">Belongs to the LOR family.</text>
</comment>
<evidence type="ECO:0000256" key="1">
    <source>
        <dbReference type="ARBA" id="ARBA00005437"/>
    </source>
</evidence>
<evidence type="ECO:0008006" key="5">
    <source>
        <dbReference type="Google" id="ProtNLM"/>
    </source>
</evidence>
<evidence type="ECO:0000313" key="3">
    <source>
        <dbReference type="EMBL" id="GMH12354.1"/>
    </source>
</evidence>
<reference evidence="3" key="1">
    <citation type="submission" date="2023-05" db="EMBL/GenBank/DDBJ databases">
        <title>Nepenthes gracilis genome sequencing.</title>
        <authorList>
            <person name="Fukushima K."/>
        </authorList>
    </citation>
    <scope>NUCLEOTIDE SEQUENCE</scope>
    <source>
        <strain evidence="3">SING2019-196</strain>
    </source>
</reference>
<dbReference type="Proteomes" id="UP001279734">
    <property type="component" value="Unassembled WGS sequence"/>
</dbReference>
<gene>
    <name evidence="3" type="ORF">Nepgr_014195</name>
</gene>
<name>A0AAD3SKH4_NEPGR</name>
<feature type="transmembrane region" description="Helical" evidence="2">
    <location>
        <begin position="351"/>
        <end position="371"/>
    </location>
</feature>
<dbReference type="AlphaFoldDB" id="A0AAD3SKH4"/>